<evidence type="ECO:0000313" key="3">
    <source>
        <dbReference type="Proteomes" id="UP000238034"/>
    </source>
</evidence>
<dbReference type="EMBL" id="PVTH01000002">
    <property type="protein sequence ID" value="PRY54541.1"/>
    <property type="molecule type" value="Genomic_DNA"/>
</dbReference>
<comment type="caution">
    <text evidence="2">The sequence shown here is derived from an EMBL/GenBank/DDBJ whole genome shotgun (WGS) entry which is preliminary data.</text>
</comment>
<proteinExistence type="predicted"/>
<dbReference type="AlphaFoldDB" id="A0A2T0U9C9"/>
<dbReference type="Proteomes" id="UP000238034">
    <property type="component" value="Unassembled WGS sequence"/>
</dbReference>
<evidence type="ECO:0000256" key="1">
    <source>
        <dbReference type="SAM" id="SignalP"/>
    </source>
</evidence>
<evidence type="ECO:0000313" key="2">
    <source>
        <dbReference type="EMBL" id="PRY54541.1"/>
    </source>
</evidence>
<sequence length="155" mass="17207">MNLLTKIFSSLLVTLIIPGVSLAVAQQPEPQREVIVLDKNTPLKRITTLTYIGEIKGRSYIKIVLEPVQTTAGSETTSVRGTCYEAATGKTLPVAGTIDRETGSWNLRCLNNKKQTIYTFKGRENFEGTIEGDWKSKHAGLSFYLFKKEDQLPGL</sequence>
<keyword evidence="3" id="KW-1185">Reference proteome</keyword>
<keyword evidence="1" id="KW-0732">Signal</keyword>
<reference evidence="2 3" key="1">
    <citation type="submission" date="2018-03" db="EMBL/GenBank/DDBJ databases">
        <title>Genomic Encyclopedia of Type Strains, Phase III (KMG-III): the genomes of soil and plant-associated and newly described type strains.</title>
        <authorList>
            <person name="Whitman W."/>
        </authorList>
    </citation>
    <scope>NUCLEOTIDE SEQUENCE [LARGE SCALE GENOMIC DNA]</scope>
    <source>
        <strain evidence="2 3">CGMCC 1.9313</strain>
    </source>
</reference>
<feature type="signal peptide" evidence="1">
    <location>
        <begin position="1"/>
        <end position="25"/>
    </location>
</feature>
<name>A0A2T0U9C9_9SPHI</name>
<feature type="chain" id="PRO_5015737148" evidence="1">
    <location>
        <begin position="26"/>
        <end position="155"/>
    </location>
</feature>
<protein>
    <submittedName>
        <fullName evidence="2">Uncharacterized protein</fullName>
    </submittedName>
</protein>
<accession>A0A2T0U9C9</accession>
<gene>
    <name evidence="2" type="ORF">B0I27_102308</name>
</gene>
<organism evidence="2 3">
    <name type="scientific">Arcticibacter pallidicorallinus</name>
    <dbReference type="NCBI Taxonomy" id="1259464"/>
    <lineage>
        <taxon>Bacteria</taxon>
        <taxon>Pseudomonadati</taxon>
        <taxon>Bacteroidota</taxon>
        <taxon>Sphingobacteriia</taxon>
        <taxon>Sphingobacteriales</taxon>
        <taxon>Sphingobacteriaceae</taxon>
        <taxon>Arcticibacter</taxon>
    </lineage>
</organism>